<dbReference type="AlphaFoldDB" id="B1HR11"/>
<evidence type="ECO:0000256" key="1">
    <source>
        <dbReference type="SAM" id="Phobius"/>
    </source>
</evidence>
<proteinExistence type="predicted"/>
<dbReference type="Proteomes" id="UP000002164">
    <property type="component" value="Chromosome"/>
</dbReference>
<protein>
    <submittedName>
        <fullName evidence="2">Uncharacterized protein</fullName>
    </submittedName>
</protein>
<gene>
    <name evidence="2" type="ordered locus">Bsph_1605</name>
</gene>
<dbReference type="EMBL" id="CP000817">
    <property type="protein sequence ID" value="ACA39202.1"/>
    <property type="molecule type" value="Genomic_DNA"/>
</dbReference>
<keyword evidence="1" id="KW-0472">Membrane</keyword>
<dbReference type="HOGENOM" id="CLU_3329725_0_0_9"/>
<keyword evidence="1" id="KW-0812">Transmembrane</keyword>
<dbReference type="KEGG" id="lsp:Bsph_1605"/>
<organism evidence="2 3">
    <name type="scientific">Lysinibacillus sphaericus (strain C3-41)</name>
    <dbReference type="NCBI Taxonomy" id="444177"/>
    <lineage>
        <taxon>Bacteria</taxon>
        <taxon>Bacillati</taxon>
        <taxon>Bacillota</taxon>
        <taxon>Bacilli</taxon>
        <taxon>Bacillales</taxon>
        <taxon>Bacillaceae</taxon>
        <taxon>Lysinibacillus</taxon>
    </lineage>
</organism>
<evidence type="ECO:0000313" key="3">
    <source>
        <dbReference type="Proteomes" id="UP000002164"/>
    </source>
</evidence>
<evidence type="ECO:0000313" key="2">
    <source>
        <dbReference type="EMBL" id="ACA39202.1"/>
    </source>
</evidence>
<keyword evidence="1" id="KW-1133">Transmembrane helix</keyword>
<reference evidence="2 3" key="1">
    <citation type="journal article" date="2008" name="J. Bacteriol.">
        <title>Complete genome sequence of the mosquitocidal bacterium Bacillus sphaericus C3-41 and comparison with those of closely related Bacillus species.</title>
        <authorList>
            <person name="Hu X."/>
            <person name="Fan W."/>
            <person name="Han B."/>
            <person name="Liu H."/>
            <person name="Zheng D."/>
            <person name="Li Q."/>
            <person name="Dong W."/>
            <person name="Yan J."/>
            <person name="Gao M."/>
            <person name="Berry C."/>
            <person name="Yuan Z."/>
        </authorList>
    </citation>
    <scope>NUCLEOTIDE SEQUENCE [LARGE SCALE GENOMIC DNA]</scope>
    <source>
        <strain evidence="2 3">C3-41</strain>
    </source>
</reference>
<name>B1HR11_LYSSC</name>
<dbReference type="EnsemblBacteria" id="ACA39202">
    <property type="protein sequence ID" value="ACA39202"/>
    <property type="gene ID" value="Bsph_1605"/>
</dbReference>
<accession>B1HR11</accession>
<sequence length="38" mass="4496">MRIMVKIPATILFSLNILLNIQLHLLTINFVFTFHKLK</sequence>
<feature type="transmembrane region" description="Helical" evidence="1">
    <location>
        <begin position="12"/>
        <end position="32"/>
    </location>
</feature>